<reference evidence="2" key="1">
    <citation type="submission" date="2018-09" db="EMBL/GenBank/DDBJ databases">
        <authorList>
            <person name="Livingstone P.G."/>
            <person name="Whitworth D.E."/>
        </authorList>
    </citation>
    <scope>NUCLEOTIDE SEQUENCE [LARGE SCALE GENOMIC DNA]</scope>
    <source>
        <strain evidence="2">AB047A</strain>
    </source>
</reference>
<dbReference type="Proteomes" id="UP000282656">
    <property type="component" value="Unassembled WGS sequence"/>
</dbReference>
<gene>
    <name evidence="1" type="ORF">D7X96_18230</name>
</gene>
<dbReference type="RefSeq" id="WP_121724588.1">
    <property type="nucleotide sequence ID" value="NZ_RAWM01000044.1"/>
</dbReference>
<dbReference type="AlphaFoldDB" id="A0A3A8QTB7"/>
<proteinExistence type="predicted"/>
<dbReference type="OrthoDB" id="9787478at2"/>
<comment type="caution">
    <text evidence="1">The sequence shown here is derived from an EMBL/GenBank/DDBJ whole genome shotgun (WGS) entry which is preliminary data.</text>
</comment>
<keyword evidence="2" id="KW-1185">Reference proteome</keyword>
<dbReference type="Pfam" id="PF07505">
    <property type="entry name" value="DUF5131"/>
    <property type="match status" value="1"/>
</dbReference>
<dbReference type="InterPro" id="IPR011101">
    <property type="entry name" value="DUF5131"/>
</dbReference>
<protein>
    <submittedName>
        <fullName evidence="1">Phage Gp37/Gp68 family protein</fullName>
    </submittedName>
</protein>
<accession>A0A3A8QTB7</accession>
<evidence type="ECO:0000313" key="1">
    <source>
        <dbReference type="EMBL" id="RKH68102.1"/>
    </source>
</evidence>
<evidence type="ECO:0000313" key="2">
    <source>
        <dbReference type="Proteomes" id="UP000282656"/>
    </source>
</evidence>
<organism evidence="1 2">
    <name type="scientific">Corallococcus interemptor</name>
    <dbReference type="NCBI Taxonomy" id="2316720"/>
    <lineage>
        <taxon>Bacteria</taxon>
        <taxon>Pseudomonadati</taxon>
        <taxon>Myxococcota</taxon>
        <taxon>Myxococcia</taxon>
        <taxon>Myxococcales</taxon>
        <taxon>Cystobacterineae</taxon>
        <taxon>Myxococcaceae</taxon>
        <taxon>Corallococcus</taxon>
    </lineage>
</organism>
<name>A0A3A8QTB7_9BACT</name>
<sequence length="279" mass="31122">MADNSKIEWTDATWNPVRGCVKLSPGCKHCYAETFAERFRGVPGHPYEQGFDLKLIPGKLAEPLRWKAPKRVFVNSMSDLFLDDVPEAYIETVARVMALADWHTFQVLTKRAERMQRLLSTRLAFAARLPNVWWGVSVEDRKYGLPRVKHLQAVPARVRFLSIEPLLEDLGPVDFTGIDGVIVGGESGAKARPLDPEWVRSVRRQCDAAEVAFFFKQWGGKRKAAAGRELDGRTWDALPASTSAPFPDDARRLRLLDEAEALAAPWLTPPAVLSAAAST</sequence>
<dbReference type="EMBL" id="RAWM01000044">
    <property type="protein sequence ID" value="RKH68102.1"/>
    <property type="molecule type" value="Genomic_DNA"/>
</dbReference>